<dbReference type="RefSeq" id="WP_271334182.1">
    <property type="nucleotide sequence ID" value="NZ_JAMZNK010000002.1"/>
</dbReference>
<dbReference type="Pfam" id="PF14094">
    <property type="entry name" value="DUF4272"/>
    <property type="match status" value="1"/>
</dbReference>
<keyword evidence="2" id="KW-1185">Reference proteome</keyword>
<evidence type="ECO:0000313" key="2">
    <source>
        <dbReference type="Proteomes" id="UP001212170"/>
    </source>
</evidence>
<accession>A0ABT4W858</accession>
<dbReference type="InterPro" id="IPR025368">
    <property type="entry name" value="DUF4272"/>
</dbReference>
<organism evidence="1 2">
    <name type="scientific">Flavobacterium azizsancarii</name>
    <dbReference type="NCBI Taxonomy" id="2961580"/>
    <lineage>
        <taxon>Bacteria</taxon>
        <taxon>Pseudomonadati</taxon>
        <taxon>Bacteroidota</taxon>
        <taxon>Flavobacteriia</taxon>
        <taxon>Flavobacteriales</taxon>
        <taxon>Flavobacteriaceae</taxon>
        <taxon>Flavobacterium</taxon>
    </lineage>
</organism>
<reference evidence="1 2" key="1">
    <citation type="journal article" date="2023" name="Chemosphere">
        <title>Whole genome analysis of Flavobacterium aziz-sancarii sp. nov., isolated from Ardley Island (Antarctica), revealed a rich resistome and bioremediation potential.</title>
        <authorList>
            <person name="Otur C."/>
            <person name="Okay S."/>
            <person name="Kurt-Kizildogan A."/>
        </authorList>
    </citation>
    <scope>NUCLEOTIDE SEQUENCE [LARGE SCALE GENOMIC DNA]</scope>
    <source>
        <strain evidence="1 2">AC</strain>
    </source>
</reference>
<name>A0ABT4W858_9FLAO</name>
<dbReference type="EMBL" id="JAMZNK010000002">
    <property type="protein sequence ID" value="MDA6068304.1"/>
    <property type="molecule type" value="Genomic_DNA"/>
</dbReference>
<gene>
    <name evidence="1" type="ORF">NJT12_01605</name>
</gene>
<proteinExistence type="predicted"/>
<dbReference type="Proteomes" id="UP001212170">
    <property type="component" value="Unassembled WGS sequence"/>
</dbReference>
<sequence length="407" mass="47248">MICTIYSHQTGFENIKEIILLNFPKGEVSINKEDECDVIEIEIKEGPLNSWGKIEILYRERLEPYYQIPEINDSTFTANLKGFYGFVNSLPTVDEKVKDLFLRKIQTLNCEFTVIQEEGEVKDLKKIIANLALELDAVLFVQPDSIISRSGGQHFLDKNLNLIIDIEGNCEIDTLDVKIDSLYFDEDQNALEEDQKLRKENNEKILENYTIKINRNLPCIESESETTLRTPKEIAQRVSVLAVVNLVAFNSISPEEATEYLQNYKLWNFVTENEKEFLANPTDDKKANESWKCEGIWVLMWALNKVETLDFPNEFCDLENLDPDDYPVGQDKDPNFFIDAIVSTRSKSEILDVNDLYYRFNWACVDERINGREIEGINPGIVYERQYALNWLVNYMEQDWDSVTCDT</sequence>
<protein>
    <submittedName>
        <fullName evidence="1">DUF4272 domain-containing protein</fullName>
    </submittedName>
</protein>
<comment type="caution">
    <text evidence="1">The sequence shown here is derived from an EMBL/GenBank/DDBJ whole genome shotgun (WGS) entry which is preliminary data.</text>
</comment>
<evidence type="ECO:0000313" key="1">
    <source>
        <dbReference type="EMBL" id="MDA6068304.1"/>
    </source>
</evidence>